<feature type="region of interest" description="Disordered" evidence="5">
    <location>
        <begin position="2248"/>
        <end position="2386"/>
    </location>
</feature>
<dbReference type="GO" id="GO:0070382">
    <property type="term" value="C:exocytic vesicle"/>
    <property type="evidence" value="ECO:0007669"/>
    <property type="project" value="TreeGrafter"/>
</dbReference>
<dbReference type="InterPro" id="IPR001565">
    <property type="entry name" value="Synaptotagmin"/>
</dbReference>
<feature type="compositionally biased region" description="Low complexity" evidence="5">
    <location>
        <begin position="2089"/>
        <end position="2103"/>
    </location>
</feature>
<dbReference type="PANTHER" id="PTHR45716">
    <property type="entry name" value="BITESIZE, ISOFORM I"/>
    <property type="match status" value="1"/>
</dbReference>
<dbReference type="CDD" id="cd08521">
    <property type="entry name" value="C2A_SLP"/>
    <property type="match status" value="1"/>
</dbReference>
<feature type="compositionally biased region" description="Acidic residues" evidence="5">
    <location>
        <begin position="2152"/>
        <end position="2161"/>
    </location>
</feature>
<feature type="region of interest" description="Disordered" evidence="5">
    <location>
        <begin position="933"/>
        <end position="965"/>
    </location>
</feature>
<feature type="compositionally biased region" description="Low complexity" evidence="5">
    <location>
        <begin position="279"/>
        <end position="288"/>
    </location>
</feature>
<feature type="compositionally biased region" description="Low complexity" evidence="5">
    <location>
        <begin position="1270"/>
        <end position="1281"/>
    </location>
</feature>
<feature type="compositionally biased region" description="Polar residues" evidence="5">
    <location>
        <begin position="359"/>
        <end position="373"/>
    </location>
</feature>
<feature type="compositionally biased region" description="Polar residues" evidence="5">
    <location>
        <begin position="3037"/>
        <end position="3053"/>
    </location>
</feature>
<feature type="compositionally biased region" description="Low complexity" evidence="5">
    <location>
        <begin position="1953"/>
        <end position="1968"/>
    </location>
</feature>
<feature type="compositionally biased region" description="Basic and acidic residues" evidence="5">
    <location>
        <begin position="2906"/>
        <end position="2919"/>
    </location>
</feature>
<feature type="region of interest" description="Disordered" evidence="5">
    <location>
        <begin position="2906"/>
        <end position="2945"/>
    </location>
</feature>
<feature type="compositionally biased region" description="Acidic residues" evidence="5">
    <location>
        <begin position="1606"/>
        <end position="1615"/>
    </location>
</feature>
<dbReference type="Pfam" id="PF00168">
    <property type="entry name" value="C2"/>
    <property type="match status" value="2"/>
</dbReference>
<sequence length="3443" mass="373934">MQQNQQQQQQQQIEQHTNNHNAHNDMSRHCARCTTELGRITNRGAPCRVCKLRVCKACREFTSRTTDWVCVVCHKQMEIQSASGEWIKDAYAVGSCSAVDHLTTSDALRKSMRRSWTISNPEDDPNNPNSQQPVADNLYPQQQHLIEAQSAGSYPTLHQPHQHQHQLPQQPRPVHGLGYNSGSATPTTSSKWQLGRRVLRQSTLPSTLNNDPNLSGSGSNLANYNSVNLTAPTSPHQHQKSPLYPGAYNSDDIIHMNTAAGVTVGVGVGAGGDCDNYAQQQQQQQQPQLEVTPTHHRLQVRRQSTLPAQPTPAIYMSTSPNRYSRSPERSPGEQQRYPPFMRQTSFPEPPSTYHRTKLLPSTANLPASQSQQPPLDYTQPTQGGPGPGQGPGPLPKPRMTRQATLPNPEQHVKLLPTSPPKRQTSPQYRRSPEFMRQQTLPNPEAFSSGNTLTVHSTPPAKFMPISPRAKQNFLFPNVQNPRPFLSQQNVPTVGTTELGSGGSVASTGVGAGEQYSSSQSVNIHHSRDPHSKMIKVRSHSNEEYSNAKTHVENRRLLPEIPTVQRSTSRSPSRLVRQDCLKEEHGSRTFGEAKQQFHQFPDVTEELESRPEYVDYFGDSSSSFLESDEVQYEKNYNAGFSSEPRIIYNNGSDDGSYKQAHHQRPIYSAENVLADSGYGGGGGLGAGGIGVGGGVSNYYPDMSTPQGFYGGAALPRTPLMHNRLRRRQSRELQMQQEELAQLSSQAEVPGVAESFSIAAGATLDVHAAERRKPEQMRSVSEDSGAKTTPKPVTRRSFSHPEKDTQPPKKLETSKIPSPRPLADILDKSRGTSKIPQPRRRNSRTGIGEAEDAPRRNLSLSLRPSQSPVRGRGRARNSRPTRKSLESSAITEASDANAPSGAAHTSKLGEQELQNAVEAAAVVFKKVVLQRRQEKEKEKAAEEALQLPAASGDTSSGMDAMETSSSSELDYRCSTSHGLLQQQSQYSVEADEFKLVFLNSDSSSSCREEEEEEEEDDTDSSCSTHHCHSITAAGANDPLAASLQQLWQAAAALGGFKSSALAGFKSSAPELSASLGSLMTQSLCSTASSSSSTTSGYGTAAGRSLETLTGCLCPAARAANSLQQRQQQQQQQQPQMASSSRSSSTASKPTSLVSSRLPSSEHQRARPPVESQPHPHPHPRPSNDSETDDSNATPTTGGRLCNVYDKTGDGNGSGEPTAAQTHVAGDKQLKGNATEATAHKYHSRNLCETEQTQAETATTETETETYLARNNSQSQSQSHSQSHSQEEVEAADETNIHKNQVPATAAAAAAAAAATTRAAAAAAAPSAITRFAVENVGNAENAEIVAAAPREHLVEEEATADPNPSATAIAKNLSSNRLIASARARATTMSEEEHKSHGAVGHLQSESYAASSPDEASSSSSGSADEDQAAQSPRKLVERSYDVAVAMQAELEPQPEPQPEMEMEMEPMHHHSTTTDSSSSSDSSSNSSSSSESCDSDDTGTVADRRPKRRRFNKVFIVNRQPGQAGLRVRARRSSSTEGDSLSSSEANLEDSSDNDTDTERTDCGIVLNYVKPLGEAAPLGEEEEEVQQQQQQQQQPARDANANAYASDDDDDDDESERCRVANSSDELANCIVVVGGQTDDADGVVLHGMRSLPDAEPMQSERCDLELELHSISNDVNRLLELHKQNSQLEMKLQRLRRGVAEINEDHLVSTSTSMGTAVAATLQGKPEECGPEGCWSSPGGNPPAPSPAPSPASHSRKIIVNVNSNDESSERETQAQVEAEAEAAKQNANEAKGKHNVNEEAAAATLGFTCHQQQRQRQQSQKQVKANNDNKVVAAMAEEKAGEAIGEERRTAVHTEQATAAEGEEECSEACKKNSLAPEQVLAGARAPESGTERSRSLSRSHLPVAAAAQGHAAFEVEVESRSKSLCSSFEHEMLNVAVEEEPYARTRLYPNNNNNNNSIAKSNNDNGHNDAFAAHKTKDSDVVNVNGPPPPMPSPSPSPRVFESCENDSDSDFDRIFGSHTSPNTLNTPTTASPRTSPVEVEGSASPSAKNSLSAKYRSLVMITKDNESAATAASETQTKARSDYESSSNFGQNSFGGDSFRAIEGSDRESSRDSYSVDSLNEPAPKSSLDDGLADDDSWVEELSQHENENEDDDEDENISNATTTPTATDSEDADGDGDMNRRHTYMDREEELRGYNRSAIDFTLHTIVEESCEESEPAEEAPGSSPRHATQPQLFAGQPFCCRRRTPLDAPTNTTTTTAVEDSSESEAGCDDTVIHLANAGASDGSSSDTIKRKKQLRKRHDSLDEKKLHEEALALTLTLPECRTPTPGSMGGSSSQGQGQAKKQQHHHSRDSGFVGSNDDLLKAPDCEPPKSPTPALEQISEDREPAPALGLAKMELPSTSASASGGSSQRPRVLPPVTTSSNLVRKDSFNNWSSDEETNLMMSKMRQFFKTLIVATANAQQSKPTTPPTPTPTGTGTTTPSSQRKLAKTRPAQLAYFENELTRLMKTVPGINDEQVREIVEYLSSEDTWSDSYDSSDYTSSDLEQGGERKGHLKAQISASCQQIINKFEVDEEGDRGDGGLLDEVQSLHGDTALVYQKLVASFSKVAVGAAAAETQPESAEMEAQDEDQDQEATGSTEQRSPQLFAKVMQHIGTRLVALMHESQFSGARSTLPRSLTSGGQVASTNSLPRLPTSSVGAAGVPITSTPKTKSQSALNHTPSCSSSSAKSARYRSPGLAARAAAANSSSSSAAGGIGGAAGGPSAGSGSKKLGAGFQFLYSKRDARKRLNMSAVGGQDPVRGPQSDAQEPTADDPPCQRPRRTKVAAFCWAPAWWRRKRRRRPRSYKDYWGTGGGGGKAKRSLCCCRWGRARGKAYSCDSEEEDDDIDAKVAAYIVEMKQREAVASKQSEPREETPFQEPPGLPQQRQPHPHPHPQLRSVSLRHKPRAWTWDDSLRSNSDRFLETLEEDLPAAAVAGPGGRMSLILHRRTPLHVHFVESDQEDSDLEREAVQEEAKVAAEELTRSPVIGQRQAADQATANASPVQSRASNEAWPVQSDEDIDRLVAMHQNRSSLSSLGVRSESMASVYSGAGEGRYGTVVVKGQVEFAMQYNYKLAALEIHVVRCKDLAAVDAKRNRSDPYVKVYLLPDKSKAGKRKTKVKKHTLNPIFDETMRFHTPISSLESRTLWLTVWHSDMFGRNDFLGEVSVNLQGRVFDNPQSQWYLLQERSEPFDEVATYRGDIVVGLKYIPPENLKSSFFSRGSSLTGSSSNLRKFGGSIKSVASKSDRSAKGGQLHVLVKEAKHLSPIKANGSCDAFCKSYLLPDRTRSSKQKTPVVKRTLHPSWNYTFVYEDVSLEDLSERALELTVWDHDRLASNEFVGGIRFSLGTGRSFGRQVEWMDATGKELSLWQNMLDRPNFWVEGSLVLRSSLDGIRATLP</sequence>
<feature type="region of interest" description="Disordered" evidence="5">
    <location>
        <begin position="2403"/>
        <end position="2424"/>
    </location>
</feature>
<feature type="compositionally biased region" description="Basic and acidic residues" evidence="5">
    <location>
        <begin position="767"/>
        <end position="783"/>
    </location>
</feature>
<organism evidence="8">
    <name type="scientific">Drosophila persimilis</name>
    <name type="common">Fruit fly</name>
    <dbReference type="NCBI Taxonomy" id="7234"/>
    <lineage>
        <taxon>Eukaryota</taxon>
        <taxon>Metazoa</taxon>
        <taxon>Ecdysozoa</taxon>
        <taxon>Arthropoda</taxon>
        <taxon>Hexapoda</taxon>
        <taxon>Insecta</taxon>
        <taxon>Pterygota</taxon>
        <taxon>Neoptera</taxon>
        <taxon>Endopterygota</taxon>
        <taxon>Diptera</taxon>
        <taxon>Brachycera</taxon>
        <taxon>Muscomorpha</taxon>
        <taxon>Ephydroidea</taxon>
        <taxon>Drosophilidae</taxon>
        <taxon>Drosophila</taxon>
        <taxon>Sophophora</taxon>
    </lineage>
</organism>
<evidence type="ECO:0000313" key="7">
    <source>
        <dbReference type="EMBL" id="EDW23904.1"/>
    </source>
</evidence>
<dbReference type="OrthoDB" id="195679at2759"/>
<dbReference type="InterPro" id="IPR013083">
    <property type="entry name" value="Znf_RING/FYVE/PHD"/>
</dbReference>
<dbReference type="HOGENOM" id="CLU_000235_0_0_1"/>
<keyword evidence="2" id="KW-0677">Repeat</keyword>
<feature type="region of interest" description="Disordered" evidence="5">
    <location>
        <begin position="1380"/>
        <end position="1562"/>
    </location>
</feature>
<feature type="compositionally biased region" description="Polar residues" evidence="5">
    <location>
        <begin position="2162"/>
        <end position="2172"/>
    </location>
</feature>
<dbReference type="EMBL" id="CH479179">
    <property type="protein sequence ID" value="EDW23904.1"/>
    <property type="molecule type" value="Genomic_DNA"/>
</dbReference>
<feature type="compositionally biased region" description="Basic and acidic residues" evidence="5">
    <location>
        <begin position="2365"/>
        <end position="2374"/>
    </location>
</feature>
<feature type="compositionally biased region" description="Low complexity" evidence="5">
    <location>
        <begin position="2404"/>
        <end position="2414"/>
    </location>
</feature>
<feature type="compositionally biased region" description="Low complexity" evidence="5">
    <location>
        <begin position="1403"/>
        <end position="1421"/>
    </location>
</feature>
<feature type="compositionally biased region" description="Polar residues" evidence="5">
    <location>
        <begin position="2047"/>
        <end position="2056"/>
    </location>
</feature>
<feature type="region of interest" description="Disordered" evidence="5">
    <location>
        <begin position="2534"/>
        <end position="2556"/>
    </location>
</feature>
<feature type="region of interest" description="Disordered" evidence="5">
    <location>
        <begin position="2676"/>
        <end position="2734"/>
    </location>
</feature>
<dbReference type="Pfam" id="PF02318">
    <property type="entry name" value="FYVE_2"/>
    <property type="match status" value="1"/>
</dbReference>
<feature type="compositionally biased region" description="Pro residues" evidence="5">
    <location>
        <begin position="1989"/>
        <end position="2000"/>
    </location>
</feature>
<dbReference type="STRING" id="7234.B4G6E6"/>
<feature type="region of interest" description="Disordered" evidence="5">
    <location>
        <begin position="2464"/>
        <end position="2494"/>
    </location>
</feature>
<dbReference type="CDD" id="cd15747">
    <property type="entry name" value="FYVE_Slp3_4_5"/>
    <property type="match status" value="1"/>
</dbReference>
<proteinExistence type="predicted"/>
<dbReference type="SMART" id="SM00239">
    <property type="entry name" value="C2"/>
    <property type="match status" value="2"/>
</dbReference>
<feature type="domain" description="C2" evidence="6">
    <location>
        <begin position="3278"/>
        <end position="3404"/>
    </location>
</feature>
<feature type="coiled-coil region" evidence="4">
    <location>
        <begin position="1679"/>
        <end position="1706"/>
    </location>
</feature>
<dbReference type="PROSITE" id="PS50004">
    <property type="entry name" value="C2"/>
    <property type="match status" value="2"/>
</dbReference>
<feature type="region of interest" description="Disordered" evidence="5">
    <location>
        <begin position="2796"/>
        <end position="2823"/>
    </location>
</feature>
<feature type="compositionally biased region" description="Basic residues" evidence="5">
    <location>
        <begin position="2296"/>
        <end position="2305"/>
    </location>
</feature>
<dbReference type="SUPFAM" id="SSF57903">
    <property type="entry name" value="FYVE/PHD zinc finger"/>
    <property type="match status" value="1"/>
</dbReference>
<dbReference type="InterPro" id="IPR041282">
    <property type="entry name" value="FYVE_2"/>
</dbReference>
<dbReference type="GO" id="GO:0005886">
    <property type="term" value="C:plasma membrane"/>
    <property type="evidence" value="ECO:0007669"/>
    <property type="project" value="TreeGrafter"/>
</dbReference>
<feature type="compositionally biased region" description="Low complexity" evidence="5">
    <location>
        <begin position="2337"/>
        <end position="2347"/>
    </location>
</feature>
<feature type="compositionally biased region" description="Low complexity" evidence="5">
    <location>
        <begin position="2534"/>
        <end position="2548"/>
    </location>
</feature>
<dbReference type="PhylomeDB" id="B4G6E6"/>
<feature type="compositionally biased region" description="Basic residues" evidence="5">
    <location>
        <begin position="2933"/>
        <end position="2945"/>
    </location>
</feature>
<feature type="compositionally biased region" description="Pro residues" evidence="5">
    <location>
        <begin position="1741"/>
        <end position="1751"/>
    </location>
</feature>
<dbReference type="InterPro" id="IPR011011">
    <property type="entry name" value="Znf_FYVE_PHD"/>
</dbReference>
<feature type="compositionally biased region" description="Polar residues" evidence="5">
    <location>
        <begin position="180"/>
        <end position="192"/>
    </location>
</feature>
<feature type="region of interest" description="Disordered" evidence="5">
    <location>
        <begin position="1949"/>
        <end position="2056"/>
    </location>
</feature>
<feature type="compositionally biased region" description="Polar residues" evidence="5">
    <location>
        <begin position="856"/>
        <end position="866"/>
    </location>
</feature>
<feature type="region of interest" description="Disordered" evidence="5">
    <location>
        <begin position="1725"/>
        <end position="1755"/>
    </location>
</feature>
<dbReference type="OMA" id="FIVNRQP"/>
<evidence type="ECO:0000256" key="2">
    <source>
        <dbReference type="ARBA" id="ARBA00022737"/>
    </source>
</evidence>
<feature type="compositionally biased region" description="Low complexity" evidence="5">
    <location>
        <begin position="1246"/>
        <end position="1258"/>
    </location>
</feature>
<name>B4G6E6_DROPE</name>
<feature type="compositionally biased region" description="Basic residues" evidence="5">
    <location>
        <begin position="869"/>
        <end position="880"/>
    </location>
</feature>
<evidence type="ECO:0000259" key="6">
    <source>
        <dbReference type="PROSITE" id="PS50004"/>
    </source>
</evidence>
<feature type="compositionally biased region" description="Polar residues" evidence="5">
    <location>
        <begin position="2021"/>
        <end position="2038"/>
    </location>
</feature>
<feature type="domain" description="C2" evidence="6">
    <location>
        <begin position="3105"/>
        <end position="3227"/>
    </location>
</feature>
<dbReference type="Gene3D" id="3.30.40.10">
    <property type="entry name" value="Zinc/RING finger domain, C3HC4 (zinc finger)"/>
    <property type="match status" value="1"/>
</dbReference>
<feature type="region of interest" description="Disordered" evidence="5">
    <location>
        <begin position="154"/>
        <end position="245"/>
    </location>
</feature>
<feature type="region of interest" description="Disordered" evidence="5">
    <location>
        <begin position="278"/>
        <end position="428"/>
    </location>
</feature>
<dbReference type="FunFam" id="2.60.40.150:FF:000006">
    <property type="entry name" value="Synaptotagmin-like 5, isoform CRA_a"/>
    <property type="match status" value="1"/>
</dbReference>
<dbReference type="GO" id="GO:0006887">
    <property type="term" value="P:exocytosis"/>
    <property type="evidence" value="ECO:0007669"/>
    <property type="project" value="TreeGrafter"/>
</dbReference>
<feature type="compositionally biased region" description="Low complexity" evidence="5">
    <location>
        <begin position="1586"/>
        <end position="1605"/>
    </location>
</feature>
<dbReference type="CDD" id="cd04020">
    <property type="entry name" value="C2B_SLP_1-2-3-4"/>
    <property type="match status" value="1"/>
</dbReference>
<feature type="compositionally biased region" description="Basic and acidic residues" evidence="5">
    <location>
        <begin position="2306"/>
        <end position="2317"/>
    </location>
</feature>
<dbReference type="SMR" id="B4G6E6"/>
<feature type="compositionally biased region" description="Polar residues" evidence="5">
    <location>
        <begin position="2676"/>
        <end position="2702"/>
    </location>
</feature>
<comment type="subcellular location">
    <subcellularLocation>
        <location evidence="1">Membrane</location>
    </subcellularLocation>
</comment>
<dbReference type="InterPro" id="IPR035892">
    <property type="entry name" value="C2_domain_sf"/>
</dbReference>
<feature type="region of interest" description="Disordered" evidence="5">
    <location>
        <begin position="2215"/>
        <end position="2236"/>
    </location>
</feature>
<feature type="compositionally biased region" description="Low complexity" evidence="5">
    <location>
        <begin position="1532"/>
        <end position="1543"/>
    </location>
</feature>
<dbReference type="InterPro" id="IPR043567">
    <property type="entry name" value="SYTL1-5_C2B"/>
</dbReference>
<feature type="region of interest" description="Disordered" evidence="5">
    <location>
        <begin position="1120"/>
        <end position="1293"/>
    </location>
</feature>
<dbReference type="eggNOG" id="KOG1028">
    <property type="taxonomic scope" value="Eukaryota"/>
</dbReference>
<gene>
    <name evidence="7" type="primary">Dper\GL23667</name>
    <name evidence="7" type="ORF">Dper_GL23667</name>
</gene>
<feature type="region of interest" description="Disordered" evidence="5">
    <location>
        <begin position="1578"/>
        <end position="1621"/>
    </location>
</feature>
<evidence type="ECO:0000256" key="5">
    <source>
        <dbReference type="SAM" id="MobiDB-lite"/>
    </source>
</evidence>
<feature type="compositionally biased region" description="Polar residues" evidence="5">
    <location>
        <begin position="200"/>
        <end position="236"/>
    </location>
</feature>
<dbReference type="SUPFAM" id="SSF49562">
    <property type="entry name" value="C2 domain (Calcium/lipid-binding domain, CaLB)"/>
    <property type="match status" value="2"/>
</dbReference>
<accession>B4G6E6</accession>
<feature type="compositionally biased region" description="Polar residues" evidence="5">
    <location>
        <begin position="950"/>
        <end position="965"/>
    </location>
</feature>
<feature type="compositionally biased region" description="Polar residues" evidence="5">
    <location>
        <begin position="2709"/>
        <end position="2725"/>
    </location>
</feature>
<evidence type="ECO:0000256" key="3">
    <source>
        <dbReference type="ARBA" id="ARBA00023136"/>
    </source>
</evidence>
<dbReference type="PANTHER" id="PTHR45716:SF2">
    <property type="entry name" value="BITESIZE, ISOFORM I"/>
    <property type="match status" value="1"/>
</dbReference>
<feature type="region of interest" description="Disordered" evidence="5">
    <location>
        <begin position="767"/>
        <end position="907"/>
    </location>
</feature>
<dbReference type="PRINTS" id="PR00399">
    <property type="entry name" value="SYNAPTOTAGMN"/>
</dbReference>
<protein>
    <submittedName>
        <fullName evidence="7">GL23667</fullName>
    </submittedName>
</protein>
<feature type="compositionally biased region" description="Low complexity" evidence="5">
    <location>
        <begin position="2284"/>
        <end position="2293"/>
    </location>
</feature>
<feature type="compositionally biased region" description="Acidic residues" evidence="5">
    <location>
        <begin position="1006"/>
        <end position="1017"/>
    </location>
</feature>
<feature type="region of interest" description="Disordered" evidence="5">
    <location>
        <begin position="2068"/>
        <end position="2185"/>
    </location>
</feature>
<keyword evidence="8" id="KW-1185">Reference proteome</keyword>
<evidence type="ECO:0000313" key="8">
    <source>
        <dbReference type="Proteomes" id="UP000008744"/>
    </source>
</evidence>
<feature type="compositionally biased region" description="Acidic residues" evidence="5">
    <location>
        <begin position="1546"/>
        <end position="1555"/>
    </location>
</feature>
<reference evidence="7 8" key="1">
    <citation type="journal article" date="2007" name="Nature">
        <title>Evolution of genes and genomes on the Drosophila phylogeny.</title>
        <authorList>
            <consortium name="Drosophila 12 Genomes Consortium"/>
            <person name="Clark A.G."/>
            <person name="Eisen M.B."/>
            <person name="Smith D.R."/>
            <person name="Bergman C.M."/>
            <person name="Oliver B."/>
            <person name="Markow T.A."/>
            <person name="Kaufman T.C."/>
            <person name="Kellis M."/>
            <person name="Gelbart W."/>
            <person name="Iyer V.N."/>
            <person name="Pollard D.A."/>
            <person name="Sackton T.B."/>
            <person name="Larracuente A.M."/>
            <person name="Singh N.D."/>
            <person name="Abad J.P."/>
            <person name="Abt D.N."/>
            <person name="Adryan B."/>
            <person name="Aguade M."/>
            <person name="Akashi H."/>
            <person name="Anderson W.W."/>
            <person name="Aquadro C.F."/>
            <person name="Ardell D.H."/>
            <person name="Arguello R."/>
            <person name="Artieri C.G."/>
            <person name="Barbash D.A."/>
            <person name="Barker D."/>
            <person name="Barsanti P."/>
            <person name="Batterham P."/>
            <person name="Batzoglou S."/>
            <person name="Begun D."/>
            <person name="Bhutkar A."/>
            <person name="Blanco E."/>
            <person name="Bosak S.A."/>
            <person name="Bradley R.K."/>
            <person name="Brand A.D."/>
            <person name="Brent M.R."/>
            <person name="Brooks A.N."/>
            <person name="Brown R.H."/>
            <person name="Butlin R.K."/>
            <person name="Caggese C."/>
            <person name="Calvi B.R."/>
            <person name="Bernardo de Carvalho A."/>
            <person name="Caspi A."/>
            <person name="Castrezana S."/>
            <person name="Celniker S.E."/>
            <person name="Chang J.L."/>
            <person name="Chapple C."/>
            <person name="Chatterji S."/>
            <person name="Chinwalla A."/>
            <person name="Civetta A."/>
            <person name="Clifton S.W."/>
            <person name="Comeron J.M."/>
            <person name="Costello J.C."/>
            <person name="Coyne J.A."/>
            <person name="Daub J."/>
            <person name="David R.G."/>
            <person name="Delcher A.L."/>
            <person name="Delehaunty K."/>
            <person name="Do C.B."/>
            <person name="Ebling H."/>
            <person name="Edwards K."/>
            <person name="Eickbush T."/>
            <person name="Evans J.D."/>
            <person name="Filipski A."/>
            <person name="Findeiss S."/>
            <person name="Freyhult E."/>
            <person name="Fulton L."/>
            <person name="Fulton R."/>
            <person name="Garcia A.C."/>
            <person name="Gardiner A."/>
            <person name="Garfield D.A."/>
            <person name="Garvin B.E."/>
            <person name="Gibson G."/>
            <person name="Gilbert D."/>
            <person name="Gnerre S."/>
            <person name="Godfrey J."/>
            <person name="Good R."/>
            <person name="Gotea V."/>
            <person name="Gravely B."/>
            <person name="Greenberg A.J."/>
            <person name="Griffiths-Jones S."/>
            <person name="Gross S."/>
            <person name="Guigo R."/>
            <person name="Gustafson E.A."/>
            <person name="Haerty W."/>
            <person name="Hahn M.W."/>
            <person name="Halligan D.L."/>
            <person name="Halpern A.L."/>
            <person name="Halter G.M."/>
            <person name="Han M.V."/>
            <person name="Heger A."/>
            <person name="Hillier L."/>
            <person name="Hinrichs A.S."/>
            <person name="Holmes I."/>
            <person name="Hoskins R.A."/>
            <person name="Hubisz M.J."/>
            <person name="Hultmark D."/>
            <person name="Huntley M.A."/>
            <person name="Jaffe D.B."/>
            <person name="Jagadeeshan S."/>
            <person name="Jeck W.R."/>
            <person name="Johnson J."/>
            <person name="Jones C.D."/>
            <person name="Jordan W.C."/>
            <person name="Karpen G.H."/>
            <person name="Kataoka E."/>
            <person name="Keightley P.D."/>
            <person name="Kheradpour P."/>
            <person name="Kirkness E.F."/>
            <person name="Koerich L.B."/>
            <person name="Kristiansen K."/>
            <person name="Kudrna D."/>
            <person name="Kulathinal R.J."/>
            <person name="Kumar S."/>
            <person name="Kwok R."/>
            <person name="Lander E."/>
            <person name="Langley C.H."/>
            <person name="Lapoint R."/>
            <person name="Lazzaro B.P."/>
            <person name="Lee S.J."/>
            <person name="Levesque L."/>
            <person name="Li R."/>
            <person name="Lin C.F."/>
            <person name="Lin M.F."/>
            <person name="Lindblad-Toh K."/>
            <person name="Llopart A."/>
            <person name="Long M."/>
            <person name="Low L."/>
            <person name="Lozovsky E."/>
            <person name="Lu J."/>
            <person name="Luo M."/>
            <person name="Machado C.A."/>
            <person name="Makalowski W."/>
            <person name="Marzo M."/>
            <person name="Matsuda M."/>
            <person name="Matzkin L."/>
            <person name="McAllister B."/>
            <person name="McBride C.S."/>
            <person name="McKernan B."/>
            <person name="McKernan K."/>
            <person name="Mendez-Lago M."/>
            <person name="Minx P."/>
            <person name="Mollenhauer M.U."/>
            <person name="Montooth K."/>
            <person name="Mount S.M."/>
            <person name="Mu X."/>
            <person name="Myers E."/>
            <person name="Negre B."/>
            <person name="Newfeld S."/>
            <person name="Nielsen R."/>
            <person name="Noor M.A."/>
            <person name="O'Grady P."/>
            <person name="Pachter L."/>
            <person name="Papaceit M."/>
            <person name="Parisi M.J."/>
            <person name="Parisi M."/>
            <person name="Parts L."/>
            <person name="Pedersen J.S."/>
            <person name="Pesole G."/>
            <person name="Phillippy A.M."/>
            <person name="Ponting C.P."/>
            <person name="Pop M."/>
            <person name="Porcelli D."/>
            <person name="Powell J.R."/>
            <person name="Prohaska S."/>
            <person name="Pruitt K."/>
            <person name="Puig M."/>
            <person name="Quesneville H."/>
            <person name="Ram K.R."/>
            <person name="Rand D."/>
            <person name="Rasmussen M.D."/>
            <person name="Reed L.K."/>
            <person name="Reenan R."/>
            <person name="Reily A."/>
            <person name="Remington K.A."/>
            <person name="Rieger T.T."/>
            <person name="Ritchie M.G."/>
            <person name="Robin C."/>
            <person name="Rogers Y.H."/>
            <person name="Rohde C."/>
            <person name="Rozas J."/>
            <person name="Rubenfield M.J."/>
            <person name="Ruiz A."/>
            <person name="Russo S."/>
            <person name="Salzberg S.L."/>
            <person name="Sanchez-Gracia A."/>
            <person name="Saranga D.J."/>
            <person name="Sato H."/>
            <person name="Schaeffer S.W."/>
            <person name="Schatz M.C."/>
            <person name="Schlenke T."/>
            <person name="Schwartz R."/>
            <person name="Segarra C."/>
            <person name="Singh R.S."/>
            <person name="Sirot L."/>
            <person name="Sirota M."/>
            <person name="Sisneros N.B."/>
            <person name="Smith C.D."/>
            <person name="Smith T.F."/>
            <person name="Spieth J."/>
            <person name="Stage D.E."/>
            <person name="Stark A."/>
            <person name="Stephan W."/>
            <person name="Strausberg R.L."/>
            <person name="Strempel S."/>
            <person name="Sturgill D."/>
            <person name="Sutton G."/>
            <person name="Sutton G.G."/>
            <person name="Tao W."/>
            <person name="Teichmann S."/>
            <person name="Tobari Y.N."/>
            <person name="Tomimura Y."/>
            <person name="Tsolas J.M."/>
            <person name="Valente V.L."/>
            <person name="Venter E."/>
            <person name="Venter J.C."/>
            <person name="Vicario S."/>
            <person name="Vieira F.G."/>
            <person name="Vilella A.J."/>
            <person name="Villasante A."/>
            <person name="Walenz B."/>
            <person name="Wang J."/>
            <person name="Wasserman M."/>
            <person name="Watts T."/>
            <person name="Wilson D."/>
            <person name="Wilson R.K."/>
            <person name="Wing R.A."/>
            <person name="Wolfner M.F."/>
            <person name="Wong A."/>
            <person name="Wong G.K."/>
            <person name="Wu C.I."/>
            <person name="Wu G."/>
            <person name="Yamamoto D."/>
            <person name="Yang H.P."/>
            <person name="Yang S.P."/>
            <person name="Yorke J.A."/>
            <person name="Yoshida K."/>
            <person name="Zdobnov E."/>
            <person name="Zhang P."/>
            <person name="Zhang Y."/>
            <person name="Zimin A.V."/>
            <person name="Baldwin J."/>
            <person name="Abdouelleil A."/>
            <person name="Abdulkadir J."/>
            <person name="Abebe A."/>
            <person name="Abera B."/>
            <person name="Abreu J."/>
            <person name="Acer S.C."/>
            <person name="Aftuck L."/>
            <person name="Alexander A."/>
            <person name="An P."/>
            <person name="Anderson E."/>
            <person name="Anderson S."/>
            <person name="Arachi H."/>
            <person name="Azer M."/>
            <person name="Bachantsang P."/>
            <person name="Barry A."/>
            <person name="Bayul T."/>
            <person name="Berlin A."/>
            <person name="Bessette D."/>
            <person name="Bloom T."/>
            <person name="Blye J."/>
            <person name="Boguslavskiy L."/>
            <person name="Bonnet C."/>
            <person name="Boukhgalter B."/>
            <person name="Bourzgui I."/>
            <person name="Brown A."/>
            <person name="Cahill P."/>
            <person name="Channer S."/>
            <person name="Cheshatsang Y."/>
            <person name="Chuda L."/>
            <person name="Citroen M."/>
            <person name="Collymore A."/>
            <person name="Cooke P."/>
            <person name="Costello M."/>
            <person name="D'Aco K."/>
            <person name="Daza R."/>
            <person name="De Haan G."/>
            <person name="DeGray S."/>
            <person name="DeMaso C."/>
            <person name="Dhargay N."/>
            <person name="Dooley K."/>
            <person name="Dooley E."/>
            <person name="Doricent M."/>
            <person name="Dorje P."/>
            <person name="Dorjee K."/>
            <person name="Dupes A."/>
            <person name="Elong R."/>
            <person name="Falk J."/>
            <person name="Farina A."/>
            <person name="Faro S."/>
            <person name="Ferguson D."/>
            <person name="Fisher S."/>
            <person name="Foley C.D."/>
            <person name="Franke A."/>
            <person name="Friedrich D."/>
            <person name="Gadbois L."/>
            <person name="Gearin G."/>
            <person name="Gearin C.R."/>
            <person name="Giannoukos G."/>
            <person name="Goode T."/>
            <person name="Graham J."/>
            <person name="Grandbois E."/>
            <person name="Grewal S."/>
            <person name="Gyaltsen K."/>
            <person name="Hafez N."/>
            <person name="Hagos B."/>
            <person name="Hall J."/>
            <person name="Henson C."/>
            <person name="Hollinger A."/>
            <person name="Honan T."/>
            <person name="Huard M.D."/>
            <person name="Hughes L."/>
            <person name="Hurhula B."/>
            <person name="Husby M.E."/>
            <person name="Kamat A."/>
            <person name="Kanga B."/>
            <person name="Kashin S."/>
            <person name="Khazanovich D."/>
            <person name="Kisner P."/>
            <person name="Lance K."/>
            <person name="Lara M."/>
            <person name="Lee W."/>
            <person name="Lennon N."/>
            <person name="Letendre F."/>
            <person name="LeVine R."/>
            <person name="Lipovsky A."/>
            <person name="Liu X."/>
            <person name="Liu J."/>
            <person name="Liu S."/>
            <person name="Lokyitsang T."/>
            <person name="Lokyitsang Y."/>
            <person name="Lubonja R."/>
            <person name="Lui A."/>
            <person name="MacDonald P."/>
            <person name="Magnisalis V."/>
            <person name="Maru K."/>
            <person name="Matthews C."/>
            <person name="McCusker W."/>
            <person name="McDonough S."/>
            <person name="Mehta T."/>
            <person name="Meldrim J."/>
            <person name="Meneus L."/>
            <person name="Mihai O."/>
            <person name="Mihalev A."/>
            <person name="Mihova T."/>
            <person name="Mittelman R."/>
            <person name="Mlenga V."/>
            <person name="Montmayeur A."/>
            <person name="Mulrain L."/>
            <person name="Navidi A."/>
            <person name="Naylor J."/>
            <person name="Negash T."/>
            <person name="Nguyen T."/>
            <person name="Nguyen N."/>
            <person name="Nicol R."/>
            <person name="Norbu C."/>
            <person name="Norbu N."/>
            <person name="Novod N."/>
            <person name="O'Neill B."/>
            <person name="Osman S."/>
            <person name="Markiewicz E."/>
            <person name="Oyono O.L."/>
            <person name="Patti C."/>
            <person name="Phunkhang P."/>
            <person name="Pierre F."/>
            <person name="Priest M."/>
            <person name="Raghuraman S."/>
            <person name="Rege F."/>
            <person name="Reyes R."/>
            <person name="Rise C."/>
            <person name="Rogov P."/>
            <person name="Ross K."/>
            <person name="Ryan E."/>
            <person name="Settipalli S."/>
            <person name="Shea T."/>
            <person name="Sherpa N."/>
            <person name="Shi L."/>
            <person name="Shih D."/>
            <person name="Sparrow T."/>
            <person name="Spaulding J."/>
            <person name="Stalker J."/>
            <person name="Stange-Thomann N."/>
            <person name="Stavropoulos S."/>
            <person name="Stone C."/>
            <person name="Strader C."/>
            <person name="Tesfaye S."/>
            <person name="Thomson T."/>
            <person name="Thoulutsang Y."/>
            <person name="Thoulutsang D."/>
            <person name="Topham K."/>
            <person name="Topping I."/>
            <person name="Tsamla T."/>
            <person name="Vassiliev H."/>
            <person name="Vo A."/>
            <person name="Wangchuk T."/>
            <person name="Wangdi T."/>
            <person name="Weiand M."/>
            <person name="Wilkinson J."/>
            <person name="Wilson A."/>
            <person name="Yadav S."/>
            <person name="Young G."/>
            <person name="Yu Q."/>
            <person name="Zembek L."/>
            <person name="Zhong D."/>
            <person name="Zimmer A."/>
            <person name="Zwirko Z."/>
            <person name="Jaffe D.B."/>
            <person name="Alvarez P."/>
            <person name="Brockman W."/>
            <person name="Butler J."/>
            <person name="Chin C."/>
            <person name="Gnerre S."/>
            <person name="Grabherr M."/>
            <person name="Kleber M."/>
            <person name="Mauceli E."/>
            <person name="MacCallum I."/>
        </authorList>
    </citation>
    <scope>NUCLEOTIDE SEQUENCE [LARGE SCALE GENOMIC DNA]</scope>
    <source>
        <strain evidence="8">MSH-3 / Tucson 14011-0111.49</strain>
    </source>
</reference>
<feature type="region of interest" description="Disordered" evidence="5">
    <location>
        <begin position="1002"/>
        <end position="1023"/>
    </location>
</feature>
<dbReference type="GO" id="GO:0042043">
    <property type="term" value="F:neurexin family protein binding"/>
    <property type="evidence" value="ECO:0007669"/>
    <property type="project" value="TreeGrafter"/>
</dbReference>
<dbReference type="Proteomes" id="UP000008744">
    <property type="component" value="Unassembled WGS sequence"/>
</dbReference>
<keyword evidence="4" id="KW-0175">Coiled coil</keyword>
<feature type="region of interest" description="Disordered" evidence="5">
    <location>
        <begin position="1884"/>
        <end position="1903"/>
    </location>
</feature>
<feature type="region of interest" description="Disordered" evidence="5">
    <location>
        <begin position="3032"/>
        <end position="3057"/>
    </location>
</feature>
<feature type="compositionally biased region" description="Low complexity" evidence="5">
    <location>
        <begin position="1472"/>
        <end position="1491"/>
    </location>
</feature>
<evidence type="ECO:0000256" key="4">
    <source>
        <dbReference type="SAM" id="Coils"/>
    </source>
</evidence>
<dbReference type="InterPro" id="IPR000008">
    <property type="entry name" value="C2_dom"/>
</dbReference>
<dbReference type="Gene3D" id="2.60.40.150">
    <property type="entry name" value="C2 domain"/>
    <property type="match status" value="2"/>
</dbReference>
<feature type="compositionally biased region" description="Acidic residues" evidence="5">
    <location>
        <begin position="2626"/>
        <end position="2637"/>
    </location>
</feature>
<evidence type="ECO:0000256" key="1">
    <source>
        <dbReference type="ARBA" id="ARBA00004370"/>
    </source>
</evidence>
<feature type="compositionally biased region" description="Low complexity" evidence="5">
    <location>
        <begin position="1120"/>
        <end position="1153"/>
    </location>
</feature>
<feature type="compositionally biased region" description="Basic and acidic residues" evidence="5">
    <location>
        <begin position="797"/>
        <end position="811"/>
    </location>
</feature>
<feature type="region of interest" description="Disordered" evidence="5">
    <location>
        <begin position="2620"/>
        <end position="2648"/>
    </location>
</feature>
<keyword evidence="3" id="KW-0472">Membrane</keyword>